<dbReference type="OrthoDB" id="6770063at2759"/>
<dbReference type="GO" id="GO:0016020">
    <property type="term" value="C:membrane"/>
    <property type="evidence" value="ECO:0007669"/>
    <property type="project" value="UniProtKB-SubCell"/>
</dbReference>
<evidence type="ECO:0000256" key="7">
    <source>
        <dbReference type="SAM" id="MobiDB-lite"/>
    </source>
</evidence>
<dbReference type="AlphaFoldDB" id="A0A8S1HTG6"/>
<sequence>MNPFFLDEEEYFETINEERGASSSSEENSDDSAPTYSKHNGSNHSDSPGTSNRLKKASIYDRLWKREIGIRTSFPKPCRSIAHTTFKFHNQKGPGSFRNYHYMMGRILKNEKCGFLGMSRNGVYLIALSLYREEIRALFFTLDGSIAALAMEAHSKTREDIPFMRVYEPNNSHFFLLHSMKRCCETSLENTNHEVHIEMVLPEEKVLLSFQFIATCIWRATDNKKSFFRISEEGFVFNNCTSLVAARVSKFIPDYSKVPGGYFIVRTWKVVEGNSFDELFETSVPNVSTNVGEIIWASSANPRLAKKDLHLQEITKRSKLKEEDKKGLFLTTLTLNFDAIIDSLIPKNIRKIDRLKGSKYLGCTDYEVDILDVYKEKFSSICKFVIFAVCEIQVCCGPKPGLALHQENSEENVTRNEFHLFRVQMEWNMTTGIPATKAITIVKRLNPDRAFQTTRWYPLKKYPFVGNDDMRFISNEHIFTKKKPTALHSTKKMPPDRISESPPPPPRVLRIFRRDYLSVFVLLLVNLLNYMDRYTIVGVLDRLTTYFSMNDKQSGMLQTVFIVFYMIFAPLFGYLGDRYNRKLLMIVGLAVWIVAVMLSSFVGPQHYMLFLLLRGVVGIGEASYSTVAPTIIADTFTGSARSRVLMIFYFAIPVGSGLGFICGSHIALLFDSWQWGIRFTPLIGIICLSMIVFVLEEPVRGGSEGARTHTGPTSLLEDLRYLTKIRTYHLTTLGSTAGIFAVGALSWWTPSLVGHGYAIIHGLKVVPLDEQASLQLVFGLITCAAGIIGVVLGSFVAQMWRDGKGIFAGHASHRADALVCGYGALIALPFLFSALVVADRSITATWILIFVAITSMCLNWAVNMDILMYVVVANRRATAIAVQTLIAHLFGDATSPYVVGIVSDAIRGTGDSQFELFKGLQTALFLPTFLLVACGAFYLASSFFVEEDRLEAVSDMEANDVWTPDDSDSDDLAPLVEGYNAEDVFGTGQDNNVYNNGAQNFVDFSILPNVITDNWHEGRFRTEADEASPICKVPSSELKDADETSDEDETS</sequence>
<feature type="region of interest" description="Disordered" evidence="7">
    <location>
        <begin position="15"/>
        <end position="53"/>
    </location>
</feature>
<feature type="transmembrane region" description="Helical" evidence="8">
    <location>
        <begin position="844"/>
        <end position="862"/>
    </location>
</feature>
<evidence type="ECO:0000313" key="10">
    <source>
        <dbReference type="EMBL" id="CAD6196344.1"/>
    </source>
</evidence>
<dbReference type="InterPro" id="IPR044770">
    <property type="entry name" value="MFS_spinster-like"/>
</dbReference>
<feature type="compositionally biased region" description="Polar residues" evidence="7">
    <location>
        <begin position="34"/>
        <end position="52"/>
    </location>
</feature>
<gene>
    <name evidence="10" type="ORF">CAUJ_LOCUS12259</name>
</gene>
<organism evidence="10 11">
    <name type="scientific">Caenorhabditis auriculariae</name>
    <dbReference type="NCBI Taxonomy" id="2777116"/>
    <lineage>
        <taxon>Eukaryota</taxon>
        <taxon>Metazoa</taxon>
        <taxon>Ecdysozoa</taxon>
        <taxon>Nematoda</taxon>
        <taxon>Chromadorea</taxon>
        <taxon>Rhabditida</taxon>
        <taxon>Rhabditina</taxon>
        <taxon>Rhabditomorpha</taxon>
        <taxon>Rhabditoidea</taxon>
        <taxon>Rhabditidae</taxon>
        <taxon>Peloderinae</taxon>
        <taxon>Caenorhabditis</taxon>
    </lineage>
</organism>
<keyword evidence="4 8" id="KW-1133">Transmembrane helix</keyword>
<evidence type="ECO:0000256" key="3">
    <source>
        <dbReference type="ARBA" id="ARBA00022692"/>
    </source>
</evidence>
<dbReference type="SUPFAM" id="SSF103473">
    <property type="entry name" value="MFS general substrate transporter"/>
    <property type="match status" value="1"/>
</dbReference>
<feature type="transmembrane region" description="Helical" evidence="8">
    <location>
        <begin position="608"/>
        <end position="632"/>
    </location>
</feature>
<protein>
    <recommendedName>
        <fullName evidence="9">Major facilitator superfamily (MFS) profile domain-containing protein</fullName>
    </recommendedName>
</protein>
<feature type="transmembrane region" description="Helical" evidence="8">
    <location>
        <begin position="776"/>
        <end position="797"/>
    </location>
</feature>
<evidence type="ECO:0000259" key="9">
    <source>
        <dbReference type="PROSITE" id="PS50850"/>
    </source>
</evidence>
<proteinExistence type="inferred from homology"/>
<feature type="transmembrane region" description="Helical" evidence="8">
    <location>
        <begin position="817"/>
        <end position="838"/>
    </location>
</feature>
<reference evidence="10" key="1">
    <citation type="submission" date="2020-10" db="EMBL/GenBank/DDBJ databases">
        <authorList>
            <person name="Kikuchi T."/>
        </authorList>
    </citation>
    <scope>NUCLEOTIDE SEQUENCE</scope>
    <source>
        <strain evidence="10">NKZ352</strain>
    </source>
</reference>
<feature type="transmembrane region" description="Helical" evidence="8">
    <location>
        <begin position="923"/>
        <end position="945"/>
    </location>
</feature>
<dbReference type="PANTHER" id="PTHR23505">
    <property type="entry name" value="SPINSTER"/>
    <property type="match status" value="1"/>
</dbReference>
<evidence type="ECO:0000256" key="1">
    <source>
        <dbReference type="ARBA" id="ARBA00004141"/>
    </source>
</evidence>
<keyword evidence="2" id="KW-0813">Transport</keyword>
<comment type="caution">
    <text evidence="10">The sequence shown here is derived from an EMBL/GenBank/DDBJ whole genome shotgun (WGS) entry which is preliminary data.</text>
</comment>
<keyword evidence="11" id="KW-1185">Reference proteome</keyword>
<feature type="region of interest" description="Disordered" evidence="7">
    <location>
        <begin position="1024"/>
        <end position="1051"/>
    </location>
</feature>
<feature type="transmembrane region" description="Helical" evidence="8">
    <location>
        <begin position="644"/>
        <end position="669"/>
    </location>
</feature>
<evidence type="ECO:0000256" key="2">
    <source>
        <dbReference type="ARBA" id="ARBA00022448"/>
    </source>
</evidence>
<dbReference type="Pfam" id="PF07690">
    <property type="entry name" value="MFS_1"/>
    <property type="match status" value="1"/>
</dbReference>
<dbReference type="InterPro" id="IPR020846">
    <property type="entry name" value="MFS_dom"/>
</dbReference>
<dbReference type="GO" id="GO:0022857">
    <property type="term" value="F:transmembrane transporter activity"/>
    <property type="evidence" value="ECO:0007669"/>
    <property type="project" value="InterPro"/>
</dbReference>
<comment type="similarity">
    <text evidence="6">Belongs to the major facilitator superfamily. Spinster (TC 2.A.1.49) family.</text>
</comment>
<keyword evidence="5 8" id="KW-0472">Membrane</keyword>
<name>A0A8S1HTG6_9PELO</name>
<feature type="transmembrane region" description="Helical" evidence="8">
    <location>
        <begin position="675"/>
        <end position="695"/>
    </location>
</feature>
<dbReference type="InterPro" id="IPR036259">
    <property type="entry name" value="MFS_trans_sf"/>
</dbReference>
<keyword evidence="3 8" id="KW-0812">Transmembrane</keyword>
<accession>A0A8S1HTG6</accession>
<evidence type="ECO:0000256" key="6">
    <source>
        <dbReference type="ARBA" id="ARBA00024338"/>
    </source>
</evidence>
<feature type="transmembrane region" description="Helical" evidence="8">
    <location>
        <begin position="583"/>
        <end position="602"/>
    </location>
</feature>
<evidence type="ECO:0000256" key="4">
    <source>
        <dbReference type="ARBA" id="ARBA00022989"/>
    </source>
</evidence>
<dbReference type="CDD" id="cd17328">
    <property type="entry name" value="MFS_spinster_like"/>
    <property type="match status" value="1"/>
</dbReference>
<evidence type="ECO:0000313" key="11">
    <source>
        <dbReference type="Proteomes" id="UP000835052"/>
    </source>
</evidence>
<comment type="subcellular location">
    <subcellularLocation>
        <location evidence="1">Membrane</location>
        <topology evidence="1">Multi-pass membrane protein</topology>
    </subcellularLocation>
</comment>
<dbReference type="EMBL" id="CAJGYM010000071">
    <property type="protein sequence ID" value="CAD6196344.1"/>
    <property type="molecule type" value="Genomic_DNA"/>
</dbReference>
<dbReference type="PROSITE" id="PS50850">
    <property type="entry name" value="MFS"/>
    <property type="match status" value="1"/>
</dbReference>
<dbReference type="PANTHER" id="PTHR23505:SF79">
    <property type="entry name" value="PROTEIN SPINSTER"/>
    <property type="match status" value="1"/>
</dbReference>
<dbReference type="InterPro" id="IPR011701">
    <property type="entry name" value="MFS"/>
</dbReference>
<dbReference type="Gene3D" id="1.20.1250.20">
    <property type="entry name" value="MFS general substrate transporter like domains"/>
    <property type="match status" value="1"/>
</dbReference>
<evidence type="ECO:0000256" key="5">
    <source>
        <dbReference type="ARBA" id="ARBA00023136"/>
    </source>
</evidence>
<feature type="domain" description="Major facilitator superfamily (MFS) profile" evidence="9">
    <location>
        <begin position="518"/>
        <end position="950"/>
    </location>
</feature>
<dbReference type="Proteomes" id="UP000835052">
    <property type="component" value="Unassembled WGS sequence"/>
</dbReference>
<evidence type="ECO:0000256" key="8">
    <source>
        <dbReference type="SAM" id="Phobius"/>
    </source>
</evidence>
<feature type="transmembrane region" description="Helical" evidence="8">
    <location>
        <begin position="556"/>
        <end position="576"/>
    </location>
</feature>